<dbReference type="InterPro" id="IPR036390">
    <property type="entry name" value="WH_DNA-bd_sf"/>
</dbReference>
<name>A0ABW5XG26_9MICO</name>
<evidence type="ECO:0000313" key="2">
    <source>
        <dbReference type="EMBL" id="MFD2840235.1"/>
    </source>
</evidence>
<evidence type="ECO:0000259" key="1">
    <source>
        <dbReference type="Pfam" id="PF03551"/>
    </source>
</evidence>
<dbReference type="SUPFAM" id="SSF46785">
    <property type="entry name" value="Winged helix' DNA-binding domain"/>
    <property type="match status" value="1"/>
</dbReference>
<accession>A0ABW5XG26</accession>
<keyword evidence="3" id="KW-1185">Reference proteome</keyword>
<reference evidence="3" key="1">
    <citation type="journal article" date="2019" name="Int. J. Syst. Evol. Microbiol.">
        <title>The Global Catalogue of Microorganisms (GCM) 10K type strain sequencing project: providing services to taxonomists for standard genome sequencing and annotation.</title>
        <authorList>
            <consortium name="The Broad Institute Genomics Platform"/>
            <consortium name="The Broad Institute Genome Sequencing Center for Infectious Disease"/>
            <person name="Wu L."/>
            <person name="Ma J."/>
        </authorList>
    </citation>
    <scope>NUCLEOTIDE SEQUENCE [LARGE SCALE GENOMIC DNA]</scope>
    <source>
        <strain evidence="3">KCTC 33576</strain>
    </source>
</reference>
<dbReference type="Proteomes" id="UP001597391">
    <property type="component" value="Unassembled WGS sequence"/>
</dbReference>
<dbReference type="Gene3D" id="1.10.10.10">
    <property type="entry name" value="Winged helix-like DNA-binding domain superfamily/Winged helix DNA-binding domain"/>
    <property type="match status" value="1"/>
</dbReference>
<sequence>MPPSKKDPQLLKGVLPMLILAELAKAPTYGYDLVQRLQEQGLEDLGQGTVYPLLTRLEREGLLTFELVPSQSGPARKNYAISPTGEHELHAIHSAWQALNTVVNRIMETDDE</sequence>
<feature type="domain" description="Transcription regulator PadR N-terminal" evidence="1">
    <location>
        <begin position="19"/>
        <end position="90"/>
    </location>
</feature>
<dbReference type="RefSeq" id="WP_377466003.1">
    <property type="nucleotide sequence ID" value="NZ_JBHUOP010000002.1"/>
</dbReference>
<evidence type="ECO:0000313" key="3">
    <source>
        <dbReference type="Proteomes" id="UP001597391"/>
    </source>
</evidence>
<dbReference type="InterPro" id="IPR005149">
    <property type="entry name" value="Tscrpt_reg_PadR_N"/>
</dbReference>
<dbReference type="InterPro" id="IPR036388">
    <property type="entry name" value="WH-like_DNA-bd_sf"/>
</dbReference>
<protein>
    <submittedName>
        <fullName evidence="2">PadR family transcriptional regulator</fullName>
    </submittedName>
</protein>
<dbReference type="PANTHER" id="PTHR33169">
    <property type="entry name" value="PADR-FAMILY TRANSCRIPTIONAL REGULATOR"/>
    <property type="match status" value="1"/>
</dbReference>
<dbReference type="InterPro" id="IPR052509">
    <property type="entry name" value="Metal_resp_DNA-bind_regulator"/>
</dbReference>
<dbReference type="Pfam" id="PF03551">
    <property type="entry name" value="PadR"/>
    <property type="match status" value="1"/>
</dbReference>
<gene>
    <name evidence="2" type="ORF">ACFSYH_06590</name>
</gene>
<dbReference type="PANTHER" id="PTHR33169:SF14">
    <property type="entry name" value="TRANSCRIPTIONAL REGULATOR RV3488"/>
    <property type="match status" value="1"/>
</dbReference>
<comment type="caution">
    <text evidence="2">The sequence shown here is derived from an EMBL/GenBank/DDBJ whole genome shotgun (WGS) entry which is preliminary data.</text>
</comment>
<dbReference type="EMBL" id="JBHUOP010000002">
    <property type="protein sequence ID" value="MFD2840235.1"/>
    <property type="molecule type" value="Genomic_DNA"/>
</dbReference>
<proteinExistence type="predicted"/>
<organism evidence="2 3">
    <name type="scientific">Populibacterium corticicola</name>
    <dbReference type="NCBI Taxonomy" id="1812826"/>
    <lineage>
        <taxon>Bacteria</taxon>
        <taxon>Bacillati</taxon>
        <taxon>Actinomycetota</taxon>
        <taxon>Actinomycetes</taxon>
        <taxon>Micrococcales</taxon>
        <taxon>Jonesiaceae</taxon>
        <taxon>Populibacterium</taxon>
    </lineage>
</organism>